<dbReference type="GO" id="GO:0005319">
    <property type="term" value="F:lipid transporter activity"/>
    <property type="evidence" value="ECO:0000318"/>
    <property type="project" value="GO_Central"/>
</dbReference>
<dbReference type="InterPro" id="IPR008181">
    <property type="entry name" value="dUTPase"/>
</dbReference>
<evidence type="ECO:0000256" key="1">
    <source>
        <dbReference type="ARBA" id="ARBA00001946"/>
    </source>
</evidence>
<dbReference type="InterPro" id="IPR026082">
    <property type="entry name" value="ABCA"/>
</dbReference>
<feature type="transmembrane region" description="Helical" evidence="18">
    <location>
        <begin position="613"/>
        <end position="631"/>
    </location>
</feature>
<reference evidence="20" key="2">
    <citation type="submission" date="2015-06" db="UniProtKB">
        <authorList>
            <consortium name="EnsemblProtists"/>
        </authorList>
    </citation>
    <scope>IDENTIFICATION</scope>
    <source>
        <strain evidence="20">Pr102</strain>
    </source>
</reference>
<keyword evidence="12" id="KW-0067">ATP-binding</keyword>
<dbReference type="CDD" id="cd07557">
    <property type="entry name" value="trimeric_dUTPase"/>
    <property type="match status" value="1"/>
</dbReference>
<protein>
    <recommendedName>
        <fullName evidence="6">dUTP diphosphatase</fullName>
        <ecNumber evidence="6">3.6.1.23</ecNumber>
    </recommendedName>
</protein>
<keyword evidence="10" id="KW-0547">Nucleotide-binding</keyword>
<dbReference type="InterPro" id="IPR003439">
    <property type="entry name" value="ABC_transporter-like_ATP-bd"/>
</dbReference>
<dbReference type="Gene3D" id="2.70.40.10">
    <property type="match status" value="1"/>
</dbReference>
<keyword evidence="13" id="KW-0460">Magnesium</keyword>
<dbReference type="Pfam" id="PF23321">
    <property type="entry name" value="R1_ABCA1"/>
    <property type="match status" value="1"/>
</dbReference>
<dbReference type="GO" id="GO:0046081">
    <property type="term" value="P:dUTP catabolic process"/>
    <property type="evidence" value="ECO:0007669"/>
    <property type="project" value="InterPro"/>
</dbReference>
<evidence type="ECO:0000313" key="21">
    <source>
        <dbReference type="Proteomes" id="UP000005238"/>
    </source>
</evidence>
<dbReference type="Pfam" id="PF00005">
    <property type="entry name" value="ABC_tran"/>
    <property type="match status" value="2"/>
</dbReference>
<dbReference type="GO" id="GO:0000287">
    <property type="term" value="F:magnesium ion binding"/>
    <property type="evidence" value="ECO:0007669"/>
    <property type="project" value="InterPro"/>
</dbReference>
<proteinExistence type="inferred from homology"/>
<feature type="domain" description="ABC transporter" evidence="19">
    <location>
        <begin position="1571"/>
        <end position="1805"/>
    </location>
</feature>
<comment type="cofactor">
    <cofactor evidence="1">
        <name>Mg(2+)</name>
        <dbReference type="ChEBI" id="CHEBI:18420"/>
    </cofactor>
</comment>
<evidence type="ECO:0000256" key="8">
    <source>
        <dbReference type="ARBA" id="ARBA00022692"/>
    </source>
</evidence>
<organism evidence="20 21">
    <name type="scientific">Phytophthora ramorum</name>
    <name type="common">Sudden oak death agent</name>
    <dbReference type="NCBI Taxonomy" id="164328"/>
    <lineage>
        <taxon>Eukaryota</taxon>
        <taxon>Sar</taxon>
        <taxon>Stramenopiles</taxon>
        <taxon>Oomycota</taxon>
        <taxon>Peronosporomycetes</taxon>
        <taxon>Peronosporales</taxon>
        <taxon>Peronosporaceae</taxon>
        <taxon>Phytophthora</taxon>
    </lineage>
</organism>
<comment type="similarity">
    <text evidence="5">Belongs to the ABC transporter superfamily. ABCA family.</text>
</comment>
<evidence type="ECO:0000313" key="20">
    <source>
        <dbReference type="EnsemblProtists" id="Phyra80018"/>
    </source>
</evidence>
<evidence type="ECO:0000256" key="18">
    <source>
        <dbReference type="SAM" id="Phobius"/>
    </source>
</evidence>
<dbReference type="HOGENOM" id="CLU_000604_19_1_1"/>
<comment type="similarity">
    <text evidence="4">Belongs to the dUTPase family.</text>
</comment>
<dbReference type="FunFam" id="3.40.50.300:FF:000298">
    <property type="entry name" value="ATP-binding cassette sub-family A member 12"/>
    <property type="match status" value="1"/>
</dbReference>
<dbReference type="SUPFAM" id="SSF51283">
    <property type="entry name" value="dUTPase-like"/>
    <property type="match status" value="1"/>
</dbReference>
<evidence type="ECO:0000256" key="14">
    <source>
        <dbReference type="ARBA" id="ARBA00022989"/>
    </source>
</evidence>
<dbReference type="GO" id="GO:0006226">
    <property type="term" value="P:dUMP biosynthetic process"/>
    <property type="evidence" value="ECO:0007669"/>
    <property type="project" value="UniProtKB-UniPathway"/>
</dbReference>
<evidence type="ECO:0000256" key="10">
    <source>
        <dbReference type="ARBA" id="ARBA00022741"/>
    </source>
</evidence>
<dbReference type="GO" id="GO:0005524">
    <property type="term" value="F:ATP binding"/>
    <property type="evidence" value="ECO:0007669"/>
    <property type="project" value="UniProtKB-KW"/>
</dbReference>
<dbReference type="NCBIfam" id="NF001862">
    <property type="entry name" value="PRK00601.1"/>
    <property type="match status" value="1"/>
</dbReference>
<comment type="subcellular location">
    <subcellularLocation>
        <location evidence="2">Membrane</location>
        <topology evidence="2">Multi-pass membrane protein</topology>
    </subcellularLocation>
</comment>
<evidence type="ECO:0000256" key="7">
    <source>
        <dbReference type="ARBA" id="ARBA00022448"/>
    </source>
</evidence>
<evidence type="ECO:0000256" key="2">
    <source>
        <dbReference type="ARBA" id="ARBA00004141"/>
    </source>
</evidence>
<dbReference type="CDD" id="cd03263">
    <property type="entry name" value="ABC_subfamily_A"/>
    <property type="match status" value="2"/>
</dbReference>
<feature type="transmembrane region" description="Helical" evidence="18">
    <location>
        <begin position="508"/>
        <end position="529"/>
    </location>
</feature>
<keyword evidence="8 18" id="KW-0812">Transmembrane</keyword>
<feature type="transmembrane region" description="Helical" evidence="18">
    <location>
        <begin position="1427"/>
        <end position="1447"/>
    </location>
</feature>
<dbReference type="PANTHER" id="PTHR19229:SF36">
    <property type="entry name" value="ATP-BINDING CASSETTE SUB-FAMILY A MEMBER 2"/>
    <property type="match status" value="1"/>
</dbReference>
<dbReference type="UniPathway" id="UPA00610">
    <property type="reaction ID" value="UER00666"/>
</dbReference>
<feature type="transmembrane region" description="Helical" evidence="18">
    <location>
        <begin position="1295"/>
        <end position="1323"/>
    </location>
</feature>
<feature type="transmembrane region" description="Helical" evidence="18">
    <location>
        <begin position="541"/>
        <end position="559"/>
    </location>
</feature>
<dbReference type="InterPro" id="IPR033704">
    <property type="entry name" value="dUTPase_trimeric"/>
</dbReference>
<dbReference type="InterPro" id="IPR056264">
    <property type="entry name" value="R2_ABCA1-4-like"/>
</dbReference>
<dbReference type="OMA" id="IEMGNES"/>
<dbReference type="Gene3D" id="3.40.50.300">
    <property type="entry name" value="P-loop containing nucleotide triphosphate hydrolases"/>
    <property type="match status" value="2"/>
</dbReference>
<dbReference type="GO" id="GO:0006869">
    <property type="term" value="P:lipid transport"/>
    <property type="evidence" value="ECO:0000318"/>
    <property type="project" value="GO_Central"/>
</dbReference>
<evidence type="ECO:0000256" key="9">
    <source>
        <dbReference type="ARBA" id="ARBA00022737"/>
    </source>
</evidence>
<dbReference type="VEuPathDB" id="FungiDB:KRP22_12523"/>
<dbReference type="Proteomes" id="UP000005238">
    <property type="component" value="Unassembled WGS sequence"/>
</dbReference>
<dbReference type="FunFam" id="3.40.50.300:FF:000904">
    <property type="entry name" value="ABC transporter A family member 1"/>
    <property type="match status" value="1"/>
</dbReference>
<dbReference type="Pfam" id="PF12698">
    <property type="entry name" value="ABC2_membrane_3"/>
    <property type="match status" value="2"/>
</dbReference>
<dbReference type="InterPro" id="IPR036157">
    <property type="entry name" value="dUTPase-like_sf"/>
</dbReference>
<evidence type="ECO:0000256" key="6">
    <source>
        <dbReference type="ARBA" id="ARBA00012379"/>
    </source>
</evidence>
<dbReference type="SUPFAM" id="SSF52540">
    <property type="entry name" value="P-loop containing nucleoside triphosphate hydrolases"/>
    <property type="match status" value="2"/>
</dbReference>
<evidence type="ECO:0000256" key="4">
    <source>
        <dbReference type="ARBA" id="ARBA00006581"/>
    </source>
</evidence>
<dbReference type="InterPro" id="IPR003593">
    <property type="entry name" value="AAA+_ATPase"/>
</dbReference>
<dbReference type="GO" id="GO:0016887">
    <property type="term" value="F:ATP hydrolysis activity"/>
    <property type="evidence" value="ECO:0007669"/>
    <property type="project" value="InterPro"/>
</dbReference>
<evidence type="ECO:0000256" key="5">
    <source>
        <dbReference type="ARBA" id="ARBA00008869"/>
    </source>
</evidence>
<keyword evidence="21" id="KW-1185">Reference proteome</keyword>
<evidence type="ECO:0000259" key="19">
    <source>
        <dbReference type="PROSITE" id="PS50893"/>
    </source>
</evidence>
<dbReference type="InterPro" id="IPR013525">
    <property type="entry name" value="ABC2_TM"/>
</dbReference>
<dbReference type="STRING" id="164328.H3GSM3"/>
<evidence type="ECO:0000256" key="13">
    <source>
        <dbReference type="ARBA" id="ARBA00022842"/>
    </source>
</evidence>
<reference evidence="21" key="1">
    <citation type="journal article" date="2006" name="Science">
        <title>Phytophthora genome sequences uncover evolutionary origins and mechanisms of pathogenesis.</title>
        <authorList>
            <person name="Tyler B.M."/>
            <person name="Tripathy S."/>
            <person name="Zhang X."/>
            <person name="Dehal P."/>
            <person name="Jiang R.H."/>
            <person name="Aerts A."/>
            <person name="Arredondo F.D."/>
            <person name="Baxter L."/>
            <person name="Bensasson D."/>
            <person name="Beynon J.L."/>
            <person name="Chapman J."/>
            <person name="Damasceno C.M."/>
            <person name="Dorrance A.E."/>
            <person name="Dou D."/>
            <person name="Dickerman A.W."/>
            <person name="Dubchak I.L."/>
            <person name="Garbelotto M."/>
            <person name="Gijzen M."/>
            <person name="Gordon S.G."/>
            <person name="Govers F."/>
            <person name="Grunwald N.J."/>
            <person name="Huang W."/>
            <person name="Ivors K.L."/>
            <person name="Jones R.W."/>
            <person name="Kamoun S."/>
            <person name="Krampis K."/>
            <person name="Lamour K.H."/>
            <person name="Lee M.K."/>
            <person name="McDonald W.H."/>
            <person name="Medina M."/>
            <person name="Meijer H.J."/>
            <person name="Nordberg E.K."/>
            <person name="Maclean D.J."/>
            <person name="Ospina-Giraldo M.D."/>
            <person name="Morris P.F."/>
            <person name="Phuntumart V."/>
            <person name="Putnam N.H."/>
            <person name="Rash S."/>
            <person name="Rose J.K."/>
            <person name="Sakihama Y."/>
            <person name="Salamov A.A."/>
            <person name="Savidor A."/>
            <person name="Scheuring C.F."/>
            <person name="Smith B.M."/>
            <person name="Sobral B.W."/>
            <person name="Terry A."/>
            <person name="Torto-Alalibo T.A."/>
            <person name="Win J."/>
            <person name="Xu Z."/>
            <person name="Zhang H."/>
            <person name="Grigoriev I.V."/>
            <person name="Rokhsar D.S."/>
            <person name="Boore J.L."/>
        </authorList>
    </citation>
    <scope>NUCLEOTIDE SEQUENCE [LARGE SCALE GENOMIC DNA]</scope>
    <source>
        <strain evidence="21">Pr102</strain>
    </source>
</reference>
<evidence type="ECO:0000256" key="3">
    <source>
        <dbReference type="ARBA" id="ARBA00005142"/>
    </source>
</evidence>
<dbReference type="InParanoid" id="H3GSM3"/>
<dbReference type="eggNOG" id="KOG0059">
    <property type="taxonomic scope" value="Eukaryota"/>
</dbReference>
<dbReference type="EnsemblProtists" id="Phyra80018">
    <property type="protein sequence ID" value="Phyra80018"/>
    <property type="gene ID" value="Phyra80018"/>
</dbReference>
<comment type="pathway">
    <text evidence="3">Pyrimidine metabolism; dUMP biosynthesis; dUMP from dCTP (dUTP route): step 2/2.</text>
</comment>
<dbReference type="InterPro" id="IPR027417">
    <property type="entry name" value="P-loop_NTPase"/>
</dbReference>
<evidence type="ECO:0000256" key="16">
    <source>
        <dbReference type="ARBA" id="ARBA00023136"/>
    </source>
</evidence>
<evidence type="ECO:0000256" key="12">
    <source>
        <dbReference type="ARBA" id="ARBA00022840"/>
    </source>
</evidence>
<feature type="transmembrane region" description="Helical" evidence="18">
    <location>
        <begin position="477"/>
        <end position="502"/>
    </location>
</feature>
<dbReference type="GO" id="GO:0042626">
    <property type="term" value="F:ATPase-coupled transmembrane transporter activity"/>
    <property type="evidence" value="ECO:0000318"/>
    <property type="project" value="GO_Central"/>
</dbReference>
<feature type="domain" description="ABC transporter" evidence="19">
    <location>
        <begin position="700"/>
        <end position="933"/>
    </location>
</feature>
<keyword evidence="15" id="KW-0546">Nucleotide metabolism</keyword>
<keyword evidence="16 18" id="KW-0472">Membrane</keyword>
<comment type="catalytic activity">
    <reaction evidence="17">
        <text>dUTP + H2O = dUMP + diphosphate + H(+)</text>
        <dbReference type="Rhea" id="RHEA:10248"/>
        <dbReference type="ChEBI" id="CHEBI:15377"/>
        <dbReference type="ChEBI" id="CHEBI:15378"/>
        <dbReference type="ChEBI" id="CHEBI:33019"/>
        <dbReference type="ChEBI" id="CHEBI:61555"/>
        <dbReference type="ChEBI" id="CHEBI:246422"/>
        <dbReference type="EC" id="3.6.1.23"/>
    </reaction>
</comment>
<evidence type="ECO:0000256" key="15">
    <source>
        <dbReference type="ARBA" id="ARBA00023080"/>
    </source>
</evidence>
<dbReference type="VEuPathDB" id="FungiDB:KRP23_13538"/>
<dbReference type="GO" id="GO:0004170">
    <property type="term" value="F:dUTP diphosphatase activity"/>
    <property type="evidence" value="ECO:0007669"/>
    <property type="project" value="UniProtKB-EC"/>
</dbReference>
<accession>H3GSM3</accession>
<dbReference type="PROSITE" id="PS50893">
    <property type="entry name" value="ABC_TRANSPORTER_2"/>
    <property type="match status" value="2"/>
</dbReference>
<feature type="transmembrane region" description="Helical" evidence="18">
    <location>
        <begin position="1391"/>
        <end position="1415"/>
    </location>
</feature>
<dbReference type="EMBL" id="DS566042">
    <property type="status" value="NOT_ANNOTATED_CDS"/>
    <property type="molecule type" value="Genomic_DNA"/>
</dbReference>
<keyword evidence="9" id="KW-0677">Repeat</keyword>
<keyword evidence="11" id="KW-0378">Hydrolase</keyword>
<feature type="transmembrane region" description="Helical" evidence="18">
    <location>
        <begin position="435"/>
        <end position="456"/>
    </location>
</feature>
<sequence>MDQPLTVNAPASPSTKRSNLRFVPVLLRKNWLLKRKHPVALFFEVFTPVLFIIVMDIVRTTSSDKTVPSGFTTGTTSYNLFSPAGWSLVGPTTTPMFATPETTLSGLMLHLGYLSFDYGRLMKTFTSENRSICERDLALGGRVSLNTSSPYALPSECEGRVSPFKFAIAPDDDFTRNYFYETMKLWYPTVVINDSSNASLVIPSFEDSTVFFDTEEALEKYVESSDYAKTSAQPRIFGAIVFAEHPTDANAIGQPSSIEYTLRLNSTYVGNSDDNRYIPRTVGGDGASLWDSFERKLETTDYQQYTTNGFMTLQTLVTRFVNCLPDWDADTKTTTGSCQINSSTAISSSDLDVRLLEAIVNDSATKYTGVLFSELLGETSPLSSAVTDLQLDNATREALLTPLRQAPQPYLGSLTTPFPINSFASSSFYDAVTDAFPIFFILTYLHPLSKILVGLMSERETRSRELMKILGVKESSIVISWYITYIVILFISCVLQALVAVAELFPNTSVVLLFLFFFLFSMSVLAFAFMISSMFSRSRTGVYVGFITFFIMYGVTGAFSDSSSESSKNIACLLAPAGLVFGVNSLSSAETSQVGISFATASQRINNFRFATALWYFALDTILYTLLGLYFEKVIPKEYGMPEKWYFPLRPSYWRRPRKFLTSTTPRLNENEPAVAVEVNPNIEPVSADLLDQERSGEALSVQGLRKVFPVPGGQKEAVKGLHMNMYSGQITCLLGHNGAGKTTLISMLTGVTPPTAGDATFHGLSFREDIDEIRESLGICFQHDVLYPELSVHDHLEFYARIKGYTGGDLADEVTAKIREVGLVDKRDTITSALSGGMKRKLSVAISLLGDSSLVFLDEPTSGMDPYSRRSTWEILMDNRQNRVMVLTTHFMDEADILGDRIAIMGEGELRCCGSALYLKNQFGVGYNLTVVKEENCDDSRVIEFVSRYVPASHVLSNVGTEIAFQLPLDSSSKFPAMFRKLDENLQNLSVLSYGISVTTMEEVFIKVAEVADEDQQHTLQNTVKQHPVNSQDSIPIVGDKPADGHYHGLGHTGSSLPLGRSRSVFVTQMVAMFQKRFRMAKRDKKLFTVGLILPVLWLIFGLSILKGAGLTNNDPFLALELSGLEDEAGNVLVPSFCEQSSGSWCETALGSDYFSGASIVTLSADDIGDPPYSSDSPSVFDVVYDNPTINATDTTGYQLKISQEIFNRAFTNRISDQFGGYLIHADVDSNVFGYNVLINTTLTHGSVVFKELMDQSLYRLMATQHDSSIGASDLSLTVNNHPLPLTAENTALFSAYISFTAVLFIVIAFAYYPASIVVMLVRERSPDHNSKHQQLVSGVGINAFWTANYIWDFAVFLIPGVIALALIQAYDLSTLTGSSSCVTCQDSTFIAVIVLVLVFGLAICPHAYCWSYVFKDPASSQTYMILINFVLGLALMVVSFVMQVIDSTESADKALQFIWRFSPLFCLGRGLLNLTIIEITHTGGAEADNELSKDPFALENTGYEIIYLLLDAVLYYAIAVGIDYAMTFPKIKSALSKDPDISMEKRVIDEDVAAEVDRVLMGGADTDMIKLQNLRKVYHKGEKVAVHDLSFGLKQGECFGFLGINGAGKTTTMKMLTGDIVPTSGNATLSGFDILTQQVEVRRQIGYCPQFDALIDLLTVKEHLELFAKIKGVPSTDLAFVVREKIEQLNLTAFEDKLAGSLSGGNKRKLSVAIAMIGSPKILFLDEPSTGMDPVSRRFMWDVISEISTYNKESTVVLTTHSMEECEALCTRVGIMVGGELKCLGSVQHLKNRFGDGLMFDAKLQAPSSETVTGLAMRHFDSLDARIEAKDLPEACQLFGNASWEQKIVNTHPTGHTIANLAKRDGYISVSSFAAWWVTETQFEDVSAFLQESFGSIELLERQNDSCWFKIRDQSATNSTLRLSNVFELVENAKTRLSIREYSVSQTTLEQIFNAFASQQDADEPCSSTLFRTFRTMATKRTRSAPVLRVKKLSPEAILPSRGSSLAAGLDLSAAYDAVIPAGGKGLVKTDLVVAVPAGCYARVAPRSGLALKKFIDTGAGVIDADYRGNVGVILFNHAAEDFSVKRGDRVAQLILEKIEYPEVQEVDEIEDTARGAGGFGSTGVDLPIAKKQHVEKNAEQDGEFDVAVGILEILSDKKVLNKETRVQLKKKLFTATERQVKLLNKALEEFVKDEDVDKVLEWINAFLEAK</sequence>
<dbReference type="eggNOG" id="KOG3370">
    <property type="taxonomic scope" value="Eukaryota"/>
</dbReference>
<keyword evidence="7" id="KW-0813">Transport</keyword>
<dbReference type="PANTHER" id="PTHR19229">
    <property type="entry name" value="ATP-BINDING CASSETTE TRANSPORTER SUBFAMILY A ABCA"/>
    <property type="match status" value="1"/>
</dbReference>
<dbReference type="SMART" id="SM00382">
    <property type="entry name" value="AAA"/>
    <property type="match status" value="2"/>
</dbReference>
<dbReference type="GO" id="GO:0140359">
    <property type="term" value="F:ABC-type transporter activity"/>
    <property type="evidence" value="ECO:0007669"/>
    <property type="project" value="InterPro"/>
</dbReference>
<keyword evidence="14 18" id="KW-1133">Transmembrane helix</keyword>
<dbReference type="InterPro" id="IPR017871">
    <property type="entry name" value="ABC_transporter-like_CS"/>
</dbReference>
<dbReference type="PROSITE" id="PS00211">
    <property type="entry name" value="ABC_TRANSPORTER_1"/>
    <property type="match status" value="2"/>
</dbReference>
<feature type="transmembrane region" description="Helical" evidence="18">
    <location>
        <begin position="1507"/>
        <end position="1528"/>
    </location>
</feature>
<dbReference type="InterPro" id="IPR029054">
    <property type="entry name" value="dUTPase-like"/>
</dbReference>
<dbReference type="Pfam" id="PF00692">
    <property type="entry name" value="dUTPase"/>
    <property type="match status" value="1"/>
</dbReference>
<dbReference type="VEuPathDB" id="FungiDB:KRP23_13537"/>
<evidence type="ECO:0000256" key="11">
    <source>
        <dbReference type="ARBA" id="ARBA00022801"/>
    </source>
</evidence>
<dbReference type="VEuPathDB" id="FungiDB:KRP22_12522"/>
<dbReference type="EC" id="3.6.1.23" evidence="6"/>
<feature type="transmembrane region" description="Helical" evidence="18">
    <location>
        <begin position="1351"/>
        <end position="1371"/>
    </location>
</feature>
<dbReference type="FunFam" id="2.70.40.10:FF:000004">
    <property type="entry name" value="Deoxyuridine triphosphatase"/>
    <property type="match status" value="1"/>
</dbReference>
<dbReference type="GO" id="GO:0016020">
    <property type="term" value="C:membrane"/>
    <property type="evidence" value="ECO:0007669"/>
    <property type="project" value="UniProtKB-SubCell"/>
</dbReference>
<evidence type="ECO:0000256" key="17">
    <source>
        <dbReference type="ARBA" id="ARBA00047686"/>
    </source>
</evidence>
<feature type="transmembrane region" description="Helical" evidence="18">
    <location>
        <begin position="1088"/>
        <end position="1107"/>
    </location>
</feature>
<name>H3GSM3_PHYRM</name>
<dbReference type="NCBIfam" id="TIGR00576">
    <property type="entry name" value="dut"/>
    <property type="match status" value="1"/>
</dbReference>